<accession>D7EAX5</accession>
<gene>
    <name evidence="1" type="ordered locus">Metev_1652</name>
</gene>
<dbReference type="InterPro" id="IPR017850">
    <property type="entry name" value="Alkaline_phosphatase_core_sf"/>
</dbReference>
<dbReference type="EMBL" id="CP002069">
    <property type="protein sequence ID" value="ADI74492.1"/>
    <property type="molecule type" value="Genomic_DNA"/>
</dbReference>
<dbReference type="AlphaFoldDB" id="D7EAX5"/>
<dbReference type="RefSeq" id="WP_013195057.1">
    <property type="nucleotide sequence ID" value="NC_014253.1"/>
</dbReference>
<dbReference type="KEGG" id="mev:Metev_1652"/>
<dbReference type="GeneID" id="9347294"/>
<organism evidence="1 2">
    <name type="scientific">Methanohalobium evestigatum (strain ATCC BAA-1072 / DSM 3721 / NBRC 107634 / OCM 161 / Z-7303)</name>
    <dbReference type="NCBI Taxonomy" id="644295"/>
    <lineage>
        <taxon>Archaea</taxon>
        <taxon>Methanobacteriati</taxon>
        <taxon>Methanobacteriota</taxon>
        <taxon>Stenosarchaea group</taxon>
        <taxon>Methanomicrobia</taxon>
        <taxon>Methanosarcinales</taxon>
        <taxon>Methanosarcinaceae</taxon>
        <taxon>Methanohalobium</taxon>
    </lineage>
</organism>
<evidence type="ECO:0000313" key="2">
    <source>
        <dbReference type="Proteomes" id="UP000000391"/>
    </source>
</evidence>
<sequence length="272" mass="30864">MDSDKQCSLVDIAPTISEILNINMVKPNGSVLTQITDYAQKNNTKKVVLIIVDSLGFALYQHLTKLMSTVKKIADSGMVLKCKSTADHTTPAIASIFTGYYPEEHHLYYTDDIYKERAKNESNPKIKTIMEWAHDNGLKSGIVIETHGAESLLNRIDGIFGVPDSDDIIEYDKYIAENTKKALESNPDIVAVHLRSIDRFAHRSKTWDDIKYSAQRIDEYIEMIYSNADSNTLFIICGDHPIHSSQKWLQKANKIDYENYHKRHVALIVGTK</sequence>
<keyword evidence="2" id="KW-1185">Reference proteome</keyword>
<protein>
    <submittedName>
        <fullName evidence="1">Sulfatase</fullName>
    </submittedName>
</protein>
<dbReference type="Proteomes" id="UP000000391">
    <property type="component" value="Chromosome"/>
</dbReference>
<dbReference type="SUPFAM" id="SSF53649">
    <property type="entry name" value="Alkaline phosphatase-like"/>
    <property type="match status" value="1"/>
</dbReference>
<evidence type="ECO:0000313" key="1">
    <source>
        <dbReference type="EMBL" id="ADI74492.1"/>
    </source>
</evidence>
<dbReference type="InterPro" id="IPR002591">
    <property type="entry name" value="Phosphodiest/P_Trfase"/>
</dbReference>
<dbReference type="Gene3D" id="3.40.720.10">
    <property type="entry name" value="Alkaline Phosphatase, subunit A"/>
    <property type="match status" value="1"/>
</dbReference>
<name>D7EAX5_METEZ</name>
<dbReference type="OrthoDB" id="148092at2157"/>
<dbReference type="Pfam" id="PF01663">
    <property type="entry name" value="Phosphodiest"/>
    <property type="match status" value="1"/>
</dbReference>
<proteinExistence type="predicted"/>
<reference evidence="1 2" key="1">
    <citation type="submission" date="2010-06" db="EMBL/GenBank/DDBJ databases">
        <title>Complete sequence chromosome of Methanohalobium evestigatum Z-7303.</title>
        <authorList>
            <consortium name="US DOE Joint Genome Institute"/>
            <person name="Lucas S."/>
            <person name="Copeland A."/>
            <person name="Lapidus A."/>
            <person name="Cheng J.-F."/>
            <person name="Bruce D."/>
            <person name="Goodwin L."/>
            <person name="Pitluck S."/>
            <person name="Saunders E."/>
            <person name="Detter J.C."/>
            <person name="Han C."/>
            <person name="Tapia R."/>
            <person name="Land M."/>
            <person name="Hauser L."/>
            <person name="Kyrpides N."/>
            <person name="Mikhailova N."/>
            <person name="Sieprawska-Lupa M."/>
            <person name="Whitman W.B."/>
            <person name="Anderson I."/>
            <person name="Woyke T."/>
        </authorList>
    </citation>
    <scope>NUCLEOTIDE SEQUENCE [LARGE SCALE GENOMIC DNA]</scope>
    <source>
        <strain evidence="2">ATCC BAA-1072 / DSM 3721 / NBRC 107634 / OCM 161 / Z-7303</strain>
    </source>
</reference>
<dbReference type="HOGENOM" id="CLU_1014141_0_0_2"/>